<dbReference type="EMBL" id="CP015614">
    <property type="protein sequence ID" value="ANF53891.1"/>
    <property type="molecule type" value="Genomic_DNA"/>
</dbReference>
<dbReference type="KEGG" id="bne:DA69_03480"/>
<dbReference type="STRING" id="588932.DA69_03480"/>
<evidence type="ECO:0000256" key="3">
    <source>
        <dbReference type="ARBA" id="ARBA00023163"/>
    </source>
</evidence>
<dbReference type="Pfam" id="PF01022">
    <property type="entry name" value="HTH_5"/>
    <property type="match status" value="1"/>
</dbReference>
<gene>
    <name evidence="5" type="ORF">DA69_03480</name>
</gene>
<dbReference type="OrthoDB" id="194599at2"/>
<dbReference type="InterPro" id="IPR001845">
    <property type="entry name" value="HTH_ArsR_DNA-bd_dom"/>
</dbReference>
<reference evidence="5 6" key="1">
    <citation type="journal article" date="2014" name="Genome Announc.">
        <title>Genome Sequence of a Promising Hydrogen-Producing Facultative Anaerobic Bacterium, Brevundimonas naejangsanensis Strain B1.</title>
        <authorList>
            <person name="Su H."/>
            <person name="Zhang T."/>
            <person name="Bao M."/>
            <person name="Jiang Y."/>
            <person name="Wang Y."/>
            <person name="Tan T."/>
        </authorList>
    </citation>
    <scope>NUCLEOTIDE SEQUENCE [LARGE SCALE GENOMIC DNA]</scope>
    <source>
        <strain evidence="5 6">B1</strain>
    </source>
</reference>
<keyword evidence="6" id="KW-1185">Reference proteome</keyword>
<proteinExistence type="predicted"/>
<evidence type="ECO:0000256" key="1">
    <source>
        <dbReference type="ARBA" id="ARBA00023015"/>
    </source>
</evidence>
<dbReference type="GO" id="GO:0003700">
    <property type="term" value="F:DNA-binding transcription factor activity"/>
    <property type="evidence" value="ECO:0007669"/>
    <property type="project" value="InterPro"/>
</dbReference>
<dbReference type="PANTHER" id="PTHR43132:SF2">
    <property type="entry name" value="ARSENICAL RESISTANCE OPERON REPRESSOR ARSR-RELATED"/>
    <property type="match status" value="1"/>
</dbReference>
<sequence length="137" mass="15195">MTRGDVDLERLKAAAPEAAELLRQLANANRLLILCHIAQEERSVGQLEQELGLRQPGLSQQLAELRQSGLVKTRRESRSIYYSLADERAQGVMAMLFEIFCQDPAALAERLHQAPAPEPTRPAGDAARFARILPPRA</sequence>
<feature type="domain" description="HTH arsR-type" evidence="4">
    <location>
        <begin position="11"/>
        <end position="104"/>
    </location>
</feature>
<evidence type="ECO:0000259" key="4">
    <source>
        <dbReference type="PROSITE" id="PS50987"/>
    </source>
</evidence>
<dbReference type="Gene3D" id="1.10.10.10">
    <property type="entry name" value="Winged helix-like DNA-binding domain superfamily/Winged helix DNA-binding domain"/>
    <property type="match status" value="1"/>
</dbReference>
<organism evidence="5 6">
    <name type="scientific">Brevundimonas naejangsanensis</name>
    <dbReference type="NCBI Taxonomy" id="588932"/>
    <lineage>
        <taxon>Bacteria</taxon>
        <taxon>Pseudomonadati</taxon>
        <taxon>Pseudomonadota</taxon>
        <taxon>Alphaproteobacteria</taxon>
        <taxon>Caulobacterales</taxon>
        <taxon>Caulobacteraceae</taxon>
        <taxon>Brevundimonas</taxon>
    </lineage>
</organism>
<dbReference type="InterPro" id="IPR036388">
    <property type="entry name" value="WH-like_DNA-bd_sf"/>
</dbReference>
<keyword evidence="2" id="KW-0238">DNA-binding</keyword>
<accession>A0A172Y3U4</accession>
<name>A0A172Y3U4_9CAUL</name>
<dbReference type="GO" id="GO:0003677">
    <property type="term" value="F:DNA binding"/>
    <property type="evidence" value="ECO:0007669"/>
    <property type="project" value="UniProtKB-KW"/>
</dbReference>
<dbReference type="SMART" id="SM00418">
    <property type="entry name" value="HTH_ARSR"/>
    <property type="match status" value="1"/>
</dbReference>
<dbReference type="CDD" id="cd00090">
    <property type="entry name" value="HTH_ARSR"/>
    <property type="match status" value="1"/>
</dbReference>
<evidence type="ECO:0000313" key="5">
    <source>
        <dbReference type="EMBL" id="ANF53891.1"/>
    </source>
</evidence>
<dbReference type="InterPro" id="IPR011991">
    <property type="entry name" value="ArsR-like_HTH"/>
</dbReference>
<dbReference type="InterPro" id="IPR051011">
    <property type="entry name" value="Metal_resp_trans_reg"/>
</dbReference>
<dbReference type="PANTHER" id="PTHR43132">
    <property type="entry name" value="ARSENICAL RESISTANCE OPERON REPRESSOR ARSR-RELATED"/>
    <property type="match status" value="1"/>
</dbReference>
<evidence type="ECO:0000256" key="2">
    <source>
        <dbReference type="ARBA" id="ARBA00023125"/>
    </source>
</evidence>
<dbReference type="PRINTS" id="PR00778">
    <property type="entry name" value="HTHARSR"/>
</dbReference>
<dbReference type="AlphaFoldDB" id="A0A172Y3U4"/>
<dbReference type="SUPFAM" id="SSF46785">
    <property type="entry name" value="Winged helix' DNA-binding domain"/>
    <property type="match status" value="1"/>
</dbReference>
<dbReference type="PROSITE" id="PS50987">
    <property type="entry name" value="HTH_ARSR_2"/>
    <property type="match status" value="1"/>
</dbReference>
<keyword evidence="1" id="KW-0805">Transcription regulation</keyword>
<dbReference type="RefSeq" id="WP_025977439.1">
    <property type="nucleotide sequence ID" value="NZ_CP015614.1"/>
</dbReference>
<dbReference type="InterPro" id="IPR036390">
    <property type="entry name" value="WH_DNA-bd_sf"/>
</dbReference>
<dbReference type="Proteomes" id="UP000077603">
    <property type="component" value="Chromosome"/>
</dbReference>
<dbReference type="eggNOG" id="COG0640">
    <property type="taxonomic scope" value="Bacteria"/>
</dbReference>
<keyword evidence="3" id="KW-0804">Transcription</keyword>
<dbReference type="NCBIfam" id="NF033788">
    <property type="entry name" value="HTH_metalloreg"/>
    <property type="match status" value="1"/>
</dbReference>
<protein>
    <submittedName>
        <fullName evidence="5">Transcriptional regulator</fullName>
    </submittedName>
</protein>
<evidence type="ECO:0000313" key="6">
    <source>
        <dbReference type="Proteomes" id="UP000077603"/>
    </source>
</evidence>